<evidence type="ECO:0008006" key="3">
    <source>
        <dbReference type="Google" id="ProtNLM"/>
    </source>
</evidence>
<dbReference type="RefSeq" id="WP_343793663.1">
    <property type="nucleotide sequence ID" value="NZ_BAAAGA010000005.1"/>
</dbReference>
<comment type="caution">
    <text evidence="1">The sequence shown here is derived from an EMBL/GenBank/DDBJ whole genome shotgun (WGS) entry which is preliminary data.</text>
</comment>
<accession>A0ABN1H017</accession>
<dbReference type="EMBL" id="BAAAGA010000005">
    <property type="protein sequence ID" value="GAA0624986.1"/>
    <property type="molecule type" value="Genomic_DNA"/>
</dbReference>
<protein>
    <recommendedName>
        <fullName evidence="3">Transmembrane anchor protein</fullName>
    </recommendedName>
</protein>
<reference evidence="1 2" key="1">
    <citation type="journal article" date="2019" name="Int. J. Syst. Evol. Microbiol.">
        <title>The Global Catalogue of Microorganisms (GCM) 10K type strain sequencing project: providing services to taxonomists for standard genome sequencing and annotation.</title>
        <authorList>
            <consortium name="The Broad Institute Genomics Platform"/>
            <consortium name="The Broad Institute Genome Sequencing Center for Infectious Disease"/>
            <person name="Wu L."/>
            <person name="Ma J."/>
        </authorList>
    </citation>
    <scope>NUCLEOTIDE SEQUENCE [LARGE SCALE GENOMIC DNA]</scope>
    <source>
        <strain evidence="1 2">JCM 12928</strain>
    </source>
</reference>
<dbReference type="Proteomes" id="UP001501352">
    <property type="component" value="Unassembled WGS sequence"/>
</dbReference>
<organism evidence="1 2">
    <name type="scientific">Brevundimonas kwangchunensis</name>
    <dbReference type="NCBI Taxonomy" id="322163"/>
    <lineage>
        <taxon>Bacteria</taxon>
        <taxon>Pseudomonadati</taxon>
        <taxon>Pseudomonadota</taxon>
        <taxon>Alphaproteobacteria</taxon>
        <taxon>Caulobacterales</taxon>
        <taxon>Caulobacteraceae</taxon>
        <taxon>Brevundimonas</taxon>
    </lineage>
</organism>
<proteinExistence type="predicted"/>
<evidence type="ECO:0000313" key="2">
    <source>
        <dbReference type="Proteomes" id="UP001501352"/>
    </source>
</evidence>
<keyword evidence="2" id="KW-1185">Reference proteome</keyword>
<sequence>MKEGERAEFTWSTNGGAVNYDTHGDGRGISYHGYGKGTDTRVQGVLVAAFDGKHGWFWRNRGDEAVTITLVTRGAYERVEFVE</sequence>
<name>A0ABN1H017_9CAUL</name>
<gene>
    <name evidence="1" type="ORF">GCM10009422_21880</name>
</gene>
<evidence type="ECO:0000313" key="1">
    <source>
        <dbReference type="EMBL" id="GAA0624986.1"/>
    </source>
</evidence>